<sequence>MRHPFSGVIQGNQVNGESYSQPGGGEFYQRGGAQAVQAPGAAEAAIMGGGGTGKQIYGVFIGADWVYFDSDGVPWLVSLSGRQSGWDPQTLTLELRRFGRWGGAEAVHSYSVVVSDWGQATPADNEIRNGPGPTEDAAISIESTTRDGSRAVLMLYLPASNGSLSVRTLGFLECVLSGPGSAVSAEISVLRTRAQTLGSTSESWPPRETYYIDANDGTIYSSPPDGTRVITVVKEQGTATLSTAGRILALVYDASDTLREITGSLSASLVLDAPDPTGSVDTELTRTCLSDESVSMTVAVSGGGSQSISWTVNVERDEVWDGATGSDNVFRTDTWSMSWGGGGTSNTSREIAEDEVFGSGATTVSDAFVTNSLGWPMDLCGAGQGEDTARMIRYSPTLIGYHIRQADTFGGIIVNNLYIGALGPAGEATGTIDAGTSSHTRYYGSQHPVTGETYWAEESAVSFV</sequence>
<gene>
    <name evidence="1" type="ORF">DEM34_15050</name>
</gene>
<dbReference type="Proteomes" id="UP000245474">
    <property type="component" value="Unassembled WGS sequence"/>
</dbReference>
<name>A0A2U2MXP2_9GAMM</name>
<dbReference type="AlphaFoldDB" id="A0A2U2MXP2"/>
<proteinExistence type="predicted"/>
<evidence type="ECO:0000313" key="2">
    <source>
        <dbReference type="Proteomes" id="UP000245474"/>
    </source>
</evidence>
<comment type="caution">
    <text evidence="1">The sequence shown here is derived from an EMBL/GenBank/DDBJ whole genome shotgun (WGS) entry which is preliminary data.</text>
</comment>
<protein>
    <submittedName>
        <fullName evidence="1">Uncharacterized protein</fullName>
    </submittedName>
</protein>
<organism evidence="1 2">
    <name type="scientific">Sediminicurvatus halobius</name>
    <dbReference type="NCBI Taxonomy" id="2182432"/>
    <lineage>
        <taxon>Bacteria</taxon>
        <taxon>Pseudomonadati</taxon>
        <taxon>Pseudomonadota</taxon>
        <taxon>Gammaproteobacteria</taxon>
        <taxon>Chromatiales</taxon>
        <taxon>Ectothiorhodospiraceae</taxon>
        <taxon>Sediminicurvatus</taxon>
    </lineage>
</organism>
<reference evidence="1 2" key="1">
    <citation type="submission" date="2018-05" db="EMBL/GenBank/DDBJ databases">
        <title>Spiribacter halobius sp. nov., a moderately halophilic bacterium isolated from marine solar saltern.</title>
        <authorList>
            <person name="Zheng W.-S."/>
            <person name="Lu D.-C."/>
            <person name="Du Z.-J."/>
        </authorList>
    </citation>
    <scope>NUCLEOTIDE SEQUENCE [LARGE SCALE GENOMIC DNA]</scope>
    <source>
        <strain evidence="1 2">E85</strain>
    </source>
</reference>
<accession>A0A2U2MXP2</accession>
<keyword evidence="2" id="KW-1185">Reference proteome</keyword>
<evidence type="ECO:0000313" key="1">
    <source>
        <dbReference type="EMBL" id="PWG61781.1"/>
    </source>
</evidence>
<dbReference type="EMBL" id="QFFI01000027">
    <property type="protein sequence ID" value="PWG61781.1"/>
    <property type="molecule type" value="Genomic_DNA"/>
</dbReference>